<evidence type="ECO:0000256" key="1">
    <source>
        <dbReference type="SAM" id="Phobius"/>
    </source>
</evidence>
<protein>
    <submittedName>
        <fullName evidence="2">Uncharacterized protein</fullName>
    </submittedName>
</protein>
<keyword evidence="1" id="KW-0812">Transmembrane</keyword>
<dbReference type="Proteomes" id="UP001596091">
    <property type="component" value="Unassembled WGS sequence"/>
</dbReference>
<accession>A0ABW1EEI1</accession>
<sequence>MKTPIKRWFRNRWLLRTCGVLVVLWIVFVGYIDWAMHQSPEVFGHVMMHMPMPAYFLFPFETMWTQARFGHVNPGDSAPDFTVKTLEIKTPMQLGSLWTEKPVVLVFGSYT</sequence>
<keyword evidence="3" id="KW-1185">Reference proteome</keyword>
<keyword evidence="1" id="KW-1133">Transmembrane helix</keyword>
<proteinExistence type="predicted"/>
<feature type="transmembrane region" description="Helical" evidence="1">
    <location>
        <begin position="12"/>
        <end position="36"/>
    </location>
</feature>
<dbReference type="EMBL" id="JBHSPH010000001">
    <property type="protein sequence ID" value="MFC5861403.1"/>
    <property type="molecule type" value="Genomic_DNA"/>
</dbReference>
<evidence type="ECO:0000313" key="3">
    <source>
        <dbReference type="Proteomes" id="UP001596091"/>
    </source>
</evidence>
<dbReference type="RefSeq" id="WP_263333761.1">
    <property type="nucleotide sequence ID" value="NZ_JAGSYH010000002.1"/>
</dbReference>
<gene>
    <name evidence="2" type="ORF">ACFPT7_03795</name>
</gene>
<reference evidence="3" key="1">
    <citation type="journal article" date="2019" name="Int. J. Syst. Evol. Microbiol.">
        <title>The Global Catalogue of Microorganisms (GCM) 10K type strain sequencing project: providing services to taxonomists for standard genome sequencing and annotation.</title>
        <authorList>
            <consortium name="The Broad Institute Genomics Platform"/>
            <consortium name="The Broad Institute Genome Sequencing Center for Infectious Disease"/>
            <person name="Wu L."/>
            <person name="Ma J."/>
        </authorList>
    </citation>
    <scope>NUCLEOTIDE SEQUENCE [LARGE SCALE GENOMIC DNA]</scope>
    <source>
        <strain evidence="3">JCM 4087</strain>
    </source>
</reference>
<keyword evidence="1" id="KW-0472">Membrane</keyword>
<dbReference type="Gene3D" id="3.40.30.10">
    <property type="entry name" value="Glutaredoxin"/>
    <property type="match status" value="1"/>
</dbReference>
<organism evidence="2 3">
    <name type="scientific">Acidicapsa dinghuensis</name>
    <dbReference type="NCBI Taxonomy" id="2218256"/>
    <lineage>
        <taxon>Bacteria</taxon>
        <taxon>Pseudomonadati</taxon>
        <taxon>Acidobacteriota</taxon>
        <taxon>Terriglobia</taxon>
        <taxon>Terriglobales</taxon>
        <taxon>Acidobacteriaceae</taxon>
        <taxon>Acidicapsa</taxon>
    </lineage>
</organism>
<feature type="transmembrane region" description="Helical" evidence="1">
    <location>
        <begin position="42"/>
        <end position="60"/>
    </location>
</feature>
<evidence type="ECO:0000313" key="2">
    <source>
        <dbReference type="EMBL" id="MFC5861403.1"/>
    </source>
</evidence>
<comment type="caution">
    <text evidence="2">The sequence shown here is derived from an EMBL/GenBank/DDBJ whole genome shotgun (WGS) entry which is preliminary data.</text>
</comment>
<name>A0ABW1EEI1_9BACT</name>